<feature type="transmembrane region" description="Helical" evidence="2">
    <location>
        <begin position="407"/>
        <end position="437"/>
    </location>
</feature>
<keyword evidence="2" id="KW-0812">Transmembrane</keyword>
<dbReference type="EMBL" id="CAMXCT010000800">
    <property type="protein sequence ID" value="CAI3983399.1"/>
    <property type="molecule type" value="Genomic_DNA"/>
</dbReference>
<evidence type="ECO:0000313" key="5">
    <source>
        <dbReference type="Proteomes" id="UP001152797"/>
    </source>
</evidence>
<accession>A0A9P1C1M0</accession>
<dbReference type="OrthoDB" id="433111at2759"/>
<feature type="compositionally biased region" description="Polar residues" evidence="1">
    <location>
        <begin position="576"/>
        <end position="588"/>
    </location>
</feature>
<organism evidence="3">
    <name type="scientific">Cladocopium goreaui</name>
    <dbReference type="NCBI Taxonomy" id="2562237"/>
    <lineage>
        <taxon>Eukaryota</taxon>
        <taxon>Sar</taxon>
        <taxon>Alveolata</taxon>
        <taxon>Dinophyceae</taxon>
        <taxon>Suessiales</taxon>
        <taxon>Symbiodiniaceae</taxon>
        <taxon>Cladocopium</taxon>
    </lineage>
</organism>
<comment type="caution">
    <text evidence="3">The sequence shown here is derived from an EMBL/GenBank/DDBJ whole genome shotgun (WGS) entry which is preliminary data.</text>
</comment>
<feature type="region of interest" description="Disordered" evidence="1">
    <location>
        <begin position="631"/>
        <end position="662"/>
    </location>
</feature>
<evidence type="ECO:0000313" key="3">
    <source>
        <dbReference type="EMBL" id="CAI3983399.1"/>
    </source>
</evidence>
<feature type="region of interest" description="Disordered" evidence="1">
    <location>
        <begin position="62"/>
        <end position="81"/>
    </location>
</feature>
<reference evidence="3" key="1">
    <citation type="submission" date="2022-10" db="EMBL/GenBank/DDBJ databases">
        <authorList>
            <person name="Chen Y."/>
            <person name="Dougan E. K."/>
            <person name="Chan C."/>
            <person name="Rhodes N."/>
            <person name="Thang M."/>
        </authorList>
    </citation>
    <scope>NUCLEOTIDE SEQUENCE</scope>
</reference>
<gene>
    <name evidence="3" type="ORF">C1SCF055_LOCUS11016</name>
</gene>
<evidence type="ECO:0000313" key="4">
    <source>
        <dbReference type="EMBL" id="CAL1136774.1"/>
    </source>
</evidence>
<dbReference type="Proteomes" id="UP001152797">
    <property type="component" value="Unassembled WGS sequence"/>
</dbReference>
<protein>
    <submittedName>
        <fullName evidence="3">Uncharacterized protein</fullName>
    </submittedName>
</protein>
<feature type="compositionally biased region" description="Low complexity" evidence="1">
    <location>
        <begin position="115"/>
        <end position="126"/>
    </location>
</feature>
<proteinExistence type="predicted"/>
<reference evidence="4" key="2">
    <citation type="submission" date="2024-04" db="EMBL/GenBank/DDBJ databases">
        <authorList>
            <person name="Chen Y."/>
            <person name="Shah S."/>
            <person name="Dougan E. K."/>
            <person name="Thang M."/>
            <person name="Chan C."/>
        </authorList>
    </citation>
    <scope>NUCLEOTIDE SEQUENCE [LARGE SCALE GENOMIC DNA]</scope>
</reference>
<dbReference type="EMBL" id="CAMXCT020000800">
    <property type="protein sequence ID" value="CAL1136774.1"/>
    <property type="molecule type" value="Genomic_DNA"/>
</dbReference>
<feature type="region of interest" description="Disordered" evidence="1">
    <location>
        <begin position="103"/>
        <end position="126"/>
    </location>
</feature>
<feature type="transmembrane region" description="Helical" evidence="2">
    <location>
        <begin position="229"/>
        <end position="248"/>
    </location>
</feature>
<dbReference type="AlphaFoldDB" id="A0A9P1C1M0"/>
<dbReference type="EMBL" id="CAMXCT030000800">
    <property type="protein sequence ID" value="CAL4770711.1"/>
    <property type="molecule type" value="Genomic_DNA"/>
</dbReference>
<sequence length="857" mass="96726">MQKMSPRQTVTVRLPLPTETLEAPRRTVCIDKVATRPTMDLMAPARTRRQSMAMVDRRLVGERTESPERSMRRRLTKGQSKMLAAAKDLRNVPRGRVASLMESWEEDDDVRPSSRRPSSLPGLASLDSQGSGLGYFKDKWRDLETAIQPELRNRAYTEDLRRDLLNLTDFAETKDMGHAVKEGYITEDFSRLIFDKFKNEPEPEFLQDINLEACGGLSMVKEIPLREKYFWFLVLVASVAFNVTYLLHLDWAIFKTYFVEVFGTLDWRIIVDRLSNGGGAESKSKIQKELLDDDNFKASIFGLISDHSTRMLIVNSAVMVAIWEVVWLFIQLVHAAYLMFIVICEVSEYKRYHAIGYFFQRLLPQVSTFSAVKLLARVHPSLISHEFRLWLSESSEKIWFAHRRNTFGYAVLTITFVLFNICCATASVCAFSVKMLAVSFKLVNNDVSVWLRLASIVATLNQVVGAVYLERVLQDRIFLFVFGGRDANYEDDELAYRNAYETRLMKEIWHQYVVQGNGAKGWAQGWRTWPQTCYNALNAIVLLSTLDHYDLQYLMVEDPEEAADLFERLGLVQSAGTGSSNDAPQRSVSAPEDLSPSKRAASKEATRKEISTCNKLWAWLNCRDVDHRNTSREERLGTVDEEGEDVSPSRVTSRSRVNSPLAESEVNGVSVVNGVNGYQVLTQDQDAPVLPTEDRIEEVPLEREDVASLHPSNSMDVLGPVCSEQERQSCNATESAVTNQNTLAQREDPTERESSQPLLSTPPEEDPEAGSAGSAGSASNLSQRSGMEGLARLFGNADYWGDSLSELSQNSRPRRSRPLAWGDGLSETVISTSRSETKESFDWDMMFSPQARGDDMV</sequence>
<feature type="region of interest" description="Disordered" evidence="1">
    <location>
        <begin position="576"/>
        <end position="606"/>
    </location>
</feature>
<keyword evidence="2" id="KW-0472">Membrane</keyword>
<feature type="region of interest" description="Disordered" evidence="1">
    <location>
        <begin position="802"/>
        <end position="857"/>
    </location>
</feature>
<feature type="compositionally biased region" description="Low complexity" evidence="1">
    <location>
        <begin position="646"/>
        <end position="662"/>
    </location>
</feature>
<feature type="compositionally biased region" description="Basic and acidic residues" evidence="1">
    <location>
        <begin position="745"/>
        <end position="754"/>
    </location>
</feature>
<evidence type="ECO:0000256" key="2">
    <source>
        <dbReference type="SAM" id="Phobius"/>
    </source>
</evidence>
<evidence type="ECO:0000256" key="1">
    <source>
        <dbReference type="SAM" id="MobiDB-lite"/>
    </source>
</evidence>
<feature type="compositionally biased region" description="Polar residues" evidence="1">
    <location>
        <begin position="728"/>
        <end position="744"/>
    </location>
</feature>
<feature type="region of interest" description="Disordered" evidence="1">
    <location>
        <begin position="725"/>
        <end position="782"/>
    </location>
</feature>
<feature type="compositionally biased region" description="Low complexity" evidence="1">
    <location>
        <begin position="769"/>
        <end position="779"/>
    </location>
</feature>
<feature type="transmembrane region" description="Helical" evidence="2">
    <location>
        <begin position="320"/>
        <end position="343"/>
    </location>
</feature>
<keyword evidence="2" id="KW-1133">Transmembrane helix</keyword>
<keyword evidence="5" id="KW-1185">Reference proteome</keyword>
<name>A0A9P1C1M0_9DINO</name>